<dbReference type="InterPro" id="IPR001650">
    <property type="entry name" value="Helicase_C-like"/>
</dbReference>
<evidence type="ECO:0000259" key="2">
    <source>
        <dbReference type="PROSITE" id="PS51194"/>
    </source>
</evidence>
<reference evidence="4" key="1">
    <citation type="submission" date="2016-10" db="EMBL/GenBank/DDBJ databases">
        <authorList>
            <person name="Varghese N."/>
            <person name="Submissions S."/>
        </authorList>
    </citation>
    <scope>NUCLEOTIDE SEQUENCE [LARGE SCALE GENOMIC DNA]</scope>
    <source>
        <strain evidence="4">DSM 18130</strain>
    </source>
</reference>
<keyword evidence="3" id="KW-0067">ATP-binding</keyword>
<dbReference type="EMBL" id="FOJM01000001">
    <property type="protein sequence ID" value="SFA38237.1"/>
    <property type="molecule type" value="Genomic_DNA"/>
</dbReference>
<dbReference type="GO" id="GO:0016787">
    <property type="term" value="F:hydrolase activity"/>
    <property type="evidence" value="ECO:0007669"/>
    <property type="project" value="InterPro"/>
</dbReference>
<sequence length="1018" mass="114931">MSIFIKGYSKISLFGSGEHGQGLYENQIAAVGATLAHFSTRKEPALVTMPTGTGKTAVMIILSYALKAQKVLVVTPSQLVREQIAKQFRSPEMLIANGILDSEFLPKVYEVKTEISEYQQWTSILNDNDVIVGIPSTLNKVPKSAPDGNLLGFDVVFVDEAHHSRAESWKYLLDSYPNAKQILLTATPFRRDKKDIKARLIYSYPLKQAYENGLFSRINFVPIQTKALLTDEAKNIAIAKKTEEVFKARQSLEHKIIVRTDTKSAANELKKIYAQHTGLKLDMIHSKLSDLYIARRIKELREGKVDGIICVDMMGEGYDFPALKIAAVHVPHKSLAITLQFVGRISRTNIVNGNIATVIAGEHEFAIESYQLFKHDTKDWSIVLPDLHRAKIQKTEQEQDFFDSFENLTEPAPLFDFDSETQIEVENDDLRPSFHAKAYQIIPPPQQALLDPDEQDGLIDISIEVDFSGTSLFSNPVIRHHNVSADFDVAVFIVSELKKPDWYQKQDMLVDVQNELVVVYYNKDNRILFICSSVKENEIYEHIAEQFLTLDTIHDMIPLPLLKRVMAGWKEAKMYNVGMKSRKTKGSSESYKNILGSQAEKSVLSTDKYSYTRGHSFGGGYEPLLGKQVLAGISTSSKVWTLGDGKIKYVVEWLKFISRKVGDPDMDKLPAPLSDLDSGRVVKRFSDEPVFMLDWDPSFYHKLTAVYFLNEVGEPAEKALICSCDITLIEQTFNAVTLSVSKGNVSAMITYTLDPKIEFNYAQQTTHTLAIAKGERFTDSEVFLKMMRTTPIHLYYENLDKQIGKIHFDFLGELDTISSDKIVAHSWPANVNVQKEFYSAEDFANNATDNNSIMSIHEYIIEIAKNEYDVVFYDHGSLEIADVVGFKKGKIQFFHCKSQSGATPSCNVTDIYEVSGQAMKSVNWAHRKLLLKQIYDRADQNNSHHKLKKGSLEQIKIILEEFENPIIPVEITIVQPGLKTQNLSTTQQNAFERIRRLLSGTEAYLQDVSSCSLSIMAS</sequence>
<dbReference type="GO" id="GO:0005829">
    <property type="term" value="C:cytosol"/>
    <property type="evidence" value="ECO:0007669"/>
    <property type="project" value="TreeGrafter"/>
</dbReference>
<keyword evidence="3" id="KW-0347">Helicase</keyword>
<keyword evidence="3" id="KW-0378">Hydrolase</keyword>
<dbReference type="Pfam" id="PF00271">
    <property type="entry name" value="Helicase_C"/>
    <property type="match status" value="1"/>
</dbReference>
<dbReference type="InterPro" id="IPR006935">
    <property type="entry name" value="Helicase/UvrB_N"/>
</dbReference>
<dbReference type="RefSeq" id="WP_090979233.1">
    <property type="nucleotide sequence ID" value="NZ_FOJM01000001.1"/>
</dbReference>
<dbReference type="GO" id="GO:0003677">
    <property type="term" value="F:DNA binding"/>
    <property type="evidence" value="ECO:0007669"/>
    <property type="project" value="InterPro"/>
</dbReference>
<name>A0A1I0SFM1_9SPHI</name>
<organism evidence="3 4">
    <name type="scientific">Pedobacter suwonensis</name>
    <dbReference type="NCBI Taxonomy" id="332999"/>
    <lineage>
        <taxon>Bacteria</taxon>
        <taxon>Pseudomonadati</taxon>
        <taxon>Bacteroidota</taxon>
        <taxon>Sphingobacteriia</taxon>
        <taxon>Sphingobacteriales</taxon>
        <taxon>Sphingobacteriaceae</taxon>
        <taxon>Pedobacter</taxon>
    </lineage>
</organism>
<dbReference type="OrthoDB" id="9759819at2"/>
<keyword evidence="4" id="KW-1185">Reference proteome</keyword>
<keyword evidence="3" id="KW-0547">Nucleotide-binding</keyword>
<proteinExistence type="predicted"/>
<dbReference type="Gene3D" id="3.40.50.300">
    <property type="entry name" value="P-loop containing nucleotide triphosphate hydrolases"/>
    <property type="match status" value="2"/>
</dbReference>
<dbReference type="PROSITE" id="PS51192">
    <property type="entry name" value="HELICASE_ATP_BIND_1"/>
    <property type="match status" value="1"/>
</dbReference>
<evidence type="ECO:0000313" key="3">
    <source>
        <dbReference type="EMBL" id="SFA38237.1"/>
    </source>
</evidence>
<dbReference type="InterPro" id="IPR050742">
    <property type="entry name" value="Helicase_Restrict-Modif_Enz"/>
</dbReference>
<dbReference type="InterPro" id="IPR014001">
    <property type="entry name" value="Helicase_ATP-bd"/>
</dbReference>
<gene>
    <name evidence="3" type="ORF">SAMN04488511_101153</name>
</gene>
<dbReference type="Pfam" id="PF04851">
    <property type="entry name" value="ResIII"/>
    <property type="match status" value="1"/>
</dbReference>
<feature type="domain" description="Helicase C-terminal" evidence="2">
    <location>
        <begin position="241"/>
        <end position="409"/>
    </location>
</feature>
<dbReference type="SMART" id="SM00487">
    <property type="entry name" value="DEXDc"/>
    <property type="match status" value="1"/>
</dbReference>
<dbReference type="GO" id="GO:0004386">
    <property type="term" value="F:helicase activity"/>
    <property type="evidence" value="ECO:0007669"/>
    <property type="project" value="UniProtKB-KW"/>
</dbReference>
<dbReference type="AlphaFoldDB" id="A0A1I0SFM1"/>
<evidence type="ECO:0000313" key="4">
    <source>
        <dbReference type="Proteomes" id="UP000198836"/>
    </source>
</evidence>
<dbReference type="SUPFAM" id="SSF52540">
    <property type="entry name" value="P-loop containing nucleoside triphosphate hydrolases"/>
    <property type="match status" value="1"/>
</dbReference>
<evidence type="ECO:0000259" key="1">
    <source>
        <dbReference type="PROSITE" id="PS51192"/>
    </source>
</evidence>
<protein>
    <submittedName>
        <fullName evidence="3">Superfamily II DNA or RNA helicase</fullName>
    </submittedName>
</protein>
<dbReference type="GO" id="GO:0005524">
    <property type="term" value="F:ATP binding"/>
    <property type="evidence" value="ECO:0007669"/>
    <property type="project" value="InterPro"/>
</dbReference>
<dbReference type="PANTHER" id="PTHR47396:SF1">
    <property type="entry name" value="ATP-DEPENDENT HELICASE IRC3-RELATED"/>
    <property type="match status" value="1"/>
</dbReference>
<dbReference type="Proteomes" id="UP000198836">
    <property type="component" value="Unassembled WGS sequence"/>
</dbReference>
<dbReference type="PANTHER" id="PTHR47396">
    <property type="entry name" value="TYPE I RESTRICTION ENZYME ECOKI R PROTEIN"/>
    <property type="match status" value="1"/>
</dbReference>
<dbReference type="PROSITE" id="PS51194">
    <property type="entry name" value="HELICASE_CTER"/>
    <property type="match status" value="1"/>
</dbReference>
<dbReference type="InterPro" id="IPR027417">
    <property type="entry name" value="P-loop_NTPase"/>
</dbReference>
<dbReference type="SMART" id="SM00490">
    <property type="entry name" value="HELICc"/>
    <property type="match status" value="1"/>
</dbReference>
<feature type="domain" description="Helicase ATP-binding" evidence="1">
    <location>
        <begin position="36"/>
        <end position="206"/>
    </location>
</feature>
<dbReference type="STRING" id="332999.SAMN04488511_101153"/>
<accession>A0A1I0SFM1</accession>